<dbReference type="EMBL" id="JBKBDE010000014">
    <property type="protein sequence ID" value="MFN6554773.1"/>
    <property type="molecule type" value="Genomic_DNA"/>
</dbReference>
<proteinExistence type="predicted"/>
<feature type="region of interest" description="Disordered" evidence="2">
    <location>
        <begin position="218"/>
        <end position="254"/>
    </location>
</feature>
<dbReference type="Gene3D" id="1.10.10.2830">
    <property type="match status" value="1"/>
</dbReference>
<keyword evidence="1" id="KW-0159">Chromosome partition</keyword>
<dbReference type="InterPro" id="IPR036086">
    <property type="entry name" value="ParB/Sulfiredoxin_sf"/>
</dbReference>
<feature type="domain" description="ParB-like N-terminal" evidence="3">
    <location>
        <begin position="34"/>
        <end position="130"/>
    </location>
</feature>
<evidence type="ECO:0000259" key="4">
    <source>
        <dbReference type="Pfam" id="PF17762"/>
    </source>
</evidence>
<gene>
    <name evidence="5" type="ORF">ACK4CP_30585</name>
</gene>
<dbReference type="RefSeq" id="WP_409552823.1">
    <property type="nucleotide sequence ID" value="NZ_JBKBDE010000014.1"/>
</dbReference>
<reference evidence="5 6" key="1">
    <citation type="submission" date="2024-12" db="EMBL/GenBank/DDBJ databases">
        <title>The coexistence of Mycolicibacterium septicum and Mycolicibacterium nivoides in clinical samples.</title>
        <authorList>
            <person name="Wang C."/>
            <person name="Feng Y."/>
            <person name="Zong Z."/>
        </authorList>
    </citation>
    <scope>NUCLEOTIDE SEQUENCE [LARGE SCALE GENOMIC DNA]</scope>
    <source>
        <strain evidence="5 6">120310</strain>
    </source>
</reference>
<dbReference type="Pfam" id="PF17762">
    <property type="entry name" value="HTH_ParB"/>
    <property type="match status" value="1"/>
</dbReference>
<evidence type="ECO:0000313" key="5">
    <source>
        <dbReference type="EMBL" id="MFN6554773.1"/>
    </source>
</evidence>
<dbReference type="InterPro" id="IPR050336">
    <property type="entry name" value="Chromosome_partition/occlusion"/>
</dbReference>
<dbReference type="PANTHER" id="PTHR33375:SF1">
    <property type="entry name" value="CHROMOSOME-PARTITIONING PROTEIN PARB-RELATED"/>
    <property type="match status" value="1"/>
</dbReference>
<comment type="caution">
    <text evidence="5">The sequence shown here is derived from an EMBL/GenBank/DDBJ whole genome shotgun (WGS) entry which is preliminary data.</text>
</comment>
<name>A0ABW9M6D3_9MYCO</name>
<evidence type="ECO:0000313" key="6">
    <source>
        <dbReference type="Proteomes" id="UP001635817"/>
    </source>
</evidence>
<keyword evidence="6" id="KW-1185">Reference proteome</keyword>
<dbReference type="InterPro" id="IPR003115">
    <property type="entry name" value="ParB_N"/>
</dbReference>
<dbReference type="PANTHER" id="PTHR33375">
    <property type="entry name" value="CHROMOSOME-PARTITIONING PROTEIN PARB-RELATED"/>
    <property type="match status" value="1"/>
</dbReference>
<dbReference type="Pfam" id="PF02195">
    <property type="entry name" value="ParB_N"/>
    <property type="match status" value="1"/>
</dbReference>
<dbReference type="SUPFAM" id="SSF109709">
    <property type="entry name" value="KorB DNA-binding domain-like"/>
    <property type="match status" value="1"/>
</dbReference>
<evidence type="ECO:0000256" key="1">
    <source>
        <dbReference type="ARBA" id="ARBA00022829"/>
    </source>
</evidence>
<dbReference type="InterPro" id="IPR041468">
    <property type="entry name" value="HTH_ParB/Spo0J"/>
</dbReference>
<dbReference type="SUPFAM" id="SSF110849">
    <property type="entry name" value="ParB/Sulfiredoxin"/>
    <property type="match status" value="1"/>
</dbReference>
<accession>A0ABW9M6D3</accession>
<sequence length="296" mass="31757">MARGGVNSFAGLADAVGNNSSVDGTSRAPLVLSRSVPLKDLVGNPNNPRDSIGDLDNLRSIAEMQLQPVVVVTRGAFEQLYPESKISARWVVVLGNRRLAAAHKFGRSELDIVIKDELAKDRGTLLSAIIAENVDRDGFDVIEEAKAVESLVVEFGSADAAAEHLHKSKTWVSQRRALLKLAPEIQEATRRGDLAIREARSLARVPLEQQVERWNTVRRRSDVGAGDEGAKADGQASGEGSGVSSRGDSAAPTLRPVTKAIRNFDSEPRALAVALRDHLGDAGVKTLASHLRKLAK</sequence>
<evidence type="ECO:0000256" key="2">
    <source>
        <dbReference type="SAM" id="MobiDB-lite"/>
    </source>
</evidence>
<evidence type="ECO:0000259" key="3">
    <source>
        <dbReference type="Pfam" id="PF02195"/>
    </source>
</evidence>
<feature type="domain" description="ParB/Spo0J HTH" evidence="4">
    <location>
        <begin position="140"/>
        <end position="217"/>
    </location>
</feature>
<protein>
    <submittedName>
        <fullName evidence="5">ParB/RepB/Spo0J family partition protein</fullName>
    </submittedName>
</protein>
<organism evidence="5 6">
    <name type="scientific">Mycolicibacterium septicum</name>
    <dbReference type="NCBI Taxonomy" id="98668"/>
    <lineage>
        <taxon>Bacteria</taxon>
        <taxon>Bacillati</taxon>
        <taxon>Actinomycetota</taxon>
        <taxon>Actinomycetes</taxon>
        <taxon>Mycobacteriales</taxon>
        <taxon>Mycobacteriaceae</taxon>
        <taxon>Mycolicibacterium</taxon>
    </lineage>
</organism>
<dbReference type="Proteomes" id="UP001635817">
    <property type="component" value="Unassembled WGS sequence"/>
</dbReference>